<dbReference type="AlphaFoldDB" id="A0A3S5ALY4"/>
<dbReference type="Proteomes" id="UP000784294">
    <property type="component" value="Unassembled WGS sequence"/>
</dbReference>
<protein>
    <submittedName>
        <fullName evidence="2">Uncharacterized protein</fullName>
    </submittedName>
</protein>
<reference evidence="2" key="1">
    <citation type="submission" date="2018-11" db="EMBL/GenBank/DDBJ databases">
        <authorList>
            <consortium name="Pathogen Informatics"/>
        </authorList>
    </citation>
    <scope>NUCLEOTIDE SEQUENCE</scope>
</reference>
<evidence type="ECO:0000256" key="1">
    <source>
        <dbReference type="SAM" id="MobiDB-lite"/>
    </source>
</evidence>
<gene>
    <name evidence="2" type="ORF">PXEA_LOCUS26210</name>
</gene>
<keyword evidence="3" id="KW-1185">Reference proteome</keyword>
<name>A0A3S5ALY4_9PLAT</name>
<proteinExistence type="predicted"/>
<evidence type="ECO:0000313" key="3">
    <source>
        <dbReference type="Proteomes" id="UP000784294"/>
    </source>
</evidence>
<organism evidence="2 3">
    <name type="scientific">Protopolystoma xenopodis</name>
    <dbReference type="NCBI Taxonomy" id="117903"/>
    <lineage>
        <taxon>Eukaryota</taxon>
        <taxon>Metazoa</taxon>
        <taxon>Spiralia</taxon>
        <taxon>Lophotrochozoa</taxon>
        <taxon>Platyhelminthes</taxon>
        <taxon>Monogenea</taxon>
        <taxon>Polyopisthocotylea</taxon>
        <taxon>Polystomatidea</taxon>
        <taxon>Polystomatidae</taxon>
        <taxon>Protopolystoma</taxon>
    </lineage>
</organism>
<evidence type="ECO:0000313" key="2">
    <source>
        <dbReference type="EMBL" id="VEL32770.1"/>
    </source>
</evidence>
<sequence length="584" mass="67310">MPYIENIQTEILRELTSPKHPPLENGLTCMALFARNFRYFVQFRRYKLPVEMEDAFNEPCLFNLFHLLIRAVRFHWEELRVDNMPAFEGLIVTSEELLPSEANKNVVIWQYIFIPGFFLCSPYLSLTEGNSNRCETDVKTPPSGRTTRLPLSRFYHHRFHSHYSHTHQPHFHFHIQPRASAPRRLLRVPASHFHLPSHSILNYFHICRPPLQEHSPPLLRPQHSTCYPMNLSRSGLQSRQSSTPCSRRPPCSGSTEGQPANLSGPWVSEAVELPFDTVETRHNPHTNVVSPKCMHHSLIQSPQNHQHHFHQHNQNQHSRDSNNNNNNDNSDIHGHKVHSHHPYLVNGHQHHRHLRPVNYFHRDDHNQCLNSQSTNIPAYCLYEPPQTVHGHNSSSQEAHLSLPSYPFQYLPSHPHHYSPHPTLCHHGHLQDQCNHETLPTFSSSDVPHAPAIHTSTSRPESPLTRTDMATSIQELQCPGDRKTFVSDETKFHRWHRHQFLGCPNSRSRPTSPIDGLPFSFPPTDLSNSDTTVSTDSQPTFRQAGLAEIVKMESIPTNLRCLGETNNFRNLLVLSRSEKIYISKV</sequence>
<comment type="caution">
    <text evidence="2">The sequence shown here is derived from an EMBL/GenBank/DDBJ whole genome shotgun (WGS) entry which is preliminary data.</text>
</comment>
<feature type="compositionally biased region" description="Low complexity" evidence="1">
    <location>
        <begin position="231"/>
        <end position="255"/>
    </location>
</feature>
<dbReference type="EMBL" id="CAAALY010244631">
    <property type="protein sequence ID" value="VEL32770.1"/>
    <property type="molecule type" value="Genomic_DNA"/>
</dbReference>
<feature type="region of interest" description="Disordered" evidence="1">
    <location>
        <begin position="301"/>
        <end position="338"/>
    </location>
</feature>
<accession>A0A3S5ALY4</accession>
<feature type="region of interest" description="Disordered" evidence="1">
    <location>
        <begin position="224"/>
        <end position="264"/>
    </location>
</feature>
<feature type="compositionally biased region" description="Low complexity" evidence="1">
    <location>
        <begin position="312"/>
        <end position="329"/>
    </location>
</feature>